<dbReference type="RefSeq" id="WP_138321214.1">
    <property type="nucleotide sequence ID" value="NZ_VCBC01000017.1"/>
</dbReference>
<dbReference type="OrthoDB" id="6308559at2"/>
<dbReference type="Proteomes" id="UP000307790">
    <property type="component" value="Unassembled WGS sequence"/>
</dbReference>
<dbReference type="EMBL" id="VCBC01000017">
    <property type="protein sequence ID" value="TLU61360.1"/>
    <property type="molecule type" value="Genomic_DNA"/>
</dbReference>
<protein>
    <submittedName>
        <fullName evidence="1">Uncharacterized protein</fullName>
    </submittedName>
</protein>
<evidence type="ECO:0000313" key="1">
    <source>
        <dbReference type="EMBL" id="TLU61360.1"/>
    </source>
</evidence>
<reference evidence="1 2" key="1">
    <citation type="submission" date="2019-05" db="EMBL/GenBank/DDBJ databases">
        <title>Genome sequences of Thalassotalea litorea 1K03283.</title>
        <authorList>
            <person name="Zhang D."/>
        </authorList>
    </citation>
    <scope>NUCLEOTIDE SEQUENCE [LARGE SCALE GENOMIC DNA]</scope>
    <source>
        <strain evidence="1 2">MCCC 1K03283</strain>
    </source>
</reference>
<proteinExistence type="predicted"/>
<gene>
    <name evidence="1" type="ORF">FE810_15220</name>
</gene>
<sequence>MRKFVGVDKKEQLALRKQFPQLLPLIKGETTPEYTLLAISIFDHWLNDEECMEFLHMPQLGEIERRCLVFDQFNKLLMERSSILAFRFKGRIKSLPSFKKFSSSGVKYSYMKQTSMGKYKVILPDFDAVYFEGYDDTNIFFLKDLSVKPIIEKLAEKVGLYCLEHR</sequence>
<keyword evidence="2" id="KW-1185">Reference proteome</keyword>
<organism evidence="1 2">
    <name type="scientific">Thalassotalea litorea</name>
    <dbReference type="NCBI Taxonomy" id="2020715"/>
    <lineage>
        <taxon>Bacteria</taxon>
        <taxon>Pseudomonadati</taxon>
        <taxon>Pseudomonadota</taxon>
        <taxon>Gammaproteobacteria</taxon>
        <taxon>Alteromonadales</taxon>
        <taxon>Colwelliaceae</taxon>
        <taxon>Thalassotalea</taxon>
    </lineage>
</organism>
<dbReference type="AlphaFoldDB" id="A0A5R9IFG5"/>
<accession>A0A5R9IFG5</accession>
<evidence type="ECO:0000313" key="2">
    <source>
        <dbReference type="Proteomes" id="UP000307790"/>
    </source>
</evidence>
<comment type="caution">
    <text evidence="1">The sequence shown here is derived from an EMBL/GenBank/DDBJ whole genome shotgun (WGS) entry which is preliminary data.</text>
</comment>
<name>A0A5R9IFG5_9GAMM</name>